<name>A0A915IG87_ROMCU</name>
<dbReference type="Proteomes" id="UP000887565">
    <property type="component" value="Unplaced"/>
</dbReference>
<evidence type="ECO:0000313" key="1">
    <source>
        <dbReference type="Proteomes" id="UP000887565"/>
    </source>
</evidence>
<organism evidence="1 2">
    <name type="scientific">Romanomermis culicivorax</name>
    <name type="common">Nematode worm</name>
    <dbReference type="NCBI Taxonomy" id="13658"/>
    <lineage>
        <taxon>Eukaryota</taxon>
        <taxon>Metazoa</taxon>
        <taxon>Ecdysozoa</taxon>
        <taxon>Nematoda</taxon>
        <taxon>Enoplea</taxon>
        <taxon>Dorylaimia</taxon>
        <taxon>Mermithida</taxon>
        <taxon>Mermithoidea</taxon>
        <taxon>Mermithidae</taxon>
        <taxon>Romanomermis</taxon>
    </lineage>
</organism>
<evidence type="ECO:0000313" key="2">
    <source>
        <dbReference type="WBParaSite" id="nRc.2.0.1.t13211-RA"/>
    </source>
</evidence>
<dbReference type="WBParaSite" id="nRc.2.0.1.t13211-RA">
    <property type="protein sequence ID" value="nRc.2.0.1.t13211-RA"/>
    <property type="gene ID" value="nRc.2.0.1.g13211"/>
</dbReference>
<sequence length="106" mass="11724">MRIPIVSLLGFITSGKADVRSKIKVTGPDITMPSFQINHTFAKSAISEIDNESLDATTLNLYLFTVEEIDATVTELKNDEQLCTIEYVGSIVLRDVVLFKFVPGTQ</sequence>
<accession>A0A915IG87</accession>
<dbReference type="AlphaFoldDB" id="A0A915IG87"/>
<protein>
    <submittedName>
        <fullName evidence="2">Uncharacterized protein</fullName>
    </submittedName>
</protein>
<keyword evidence="1" id="KW-1185">Reference proteome</keyword>
<reference evidence="2" key="1">
    <citation type="submission" date="2022-11" db="UniProtKB">
        <authorList>
            <consortium name="WormBaseParasite"/>
        </authorList>
    </citation>
    <scope>IDENTIFICATION</scope>
</reference>
<proteinExistence type="predicted"/>